<dbReference type="InterPro" id="IPR038732">
    <property type="entry name" value="HpyO/CreE_NAD-binding"/>
</dbReference>
<dbReference type="RefSeq" id="WP_367852506.1">
    <property type="nucleotide sequence ID" value="NZ_JBFOHK010000001.1"/>
</dbReference>
<feature type="region of interest" description="Disordered" evidence="1">
    <location>
        <begin position="455"/>
        <end position="474"/>
    </location>
</feature>
<evidence type="ECO:0000313" key="4">
    <source>
        <dbReference type="Proteomes" id="UP001556220"/>
    </source>
</evidence>
<dbReference type="InterPro" id="IPR052189">
    <property type="entry name" value="L-asp_N-monooxygenase_NS-form"/>
</dbReference>
<evidence type="ECO:0000256" key="1">
    <source>
        <dbReference type="SAM" id="MobiDB-lite"/>
    </source>
</evidence>
<accession>A0ABV3QB49</accession>
<dbReference type="InterPro" id="IPR036188">
    <property type="entry name" value="FAD/NAD-bd_sf"/>
</dbReference>
<dbReference type="Gene3D" id="3.50.50.60">
    <property type="entry name" value="FAD/NAD(P)-binding domain"/>
    <property type="match status" value="1"/>
</dbReference>
<dbReference type="PANTHER" id="PTHR40254">
    <property type="entry name" value="BLR0577 PROTEIN"/>
    <property type="match status" value="1"/>
</dbReference>
<dbReference type="Pfam" id="PF13454">
    <property type="entry name" value="NAD_binding_9"/>
    <property type="match status" value="1"/>
</dbReference>
<evidence type="ECO:0000313" key="3">
    <source>
        <dbReference type="EMBL" id="MEW9570411.1"/>
    </source>
</evidence>
<sequence length="498" mass="53690">MTEIAIIGGGAAGAAVFGALLRHVSHAGIHWITGPSATGRGVAYATNDEWHLLNVRAAGMGLYPDQGEEFVQYAERRLGDVQGADFLPRHLFGDFIEYQLQNRIETAHRQGRHFTIYTQEALHIESSQGGYRVCLADGTGVEADIVVLALGALAPRPLRAVNSDALVSGAYELDPWRLPQRVEAPHRLLVIGTGLTAADTLLSAAHRWPRAELVAVSRHGLLPFMHPSLPAAPYPLQQGLNDVLLACSGTASMLKCVRTAWHASPQTDWRSVIDGMRPINARLWQHLTLAQRKQFLRHLRWLWEAARHRTAPQTAETLQQLLDEGRLQVHAARVLAVGGRGPLDVTVRARTSQLQSTLQADLVVQATGLDTAAAYAEHTLLSHLLQDGLAVADPLQLGVTARPDGRLLNAHGEVQPGLYAIGSLLRGNLWECTAMPEIRAAAHVLSQTLASGPVTTFSPATNPGPAQREDGSGTGHLCTAVLVQPPADAFVDQRSTIG</sequence>
<feature type="domain" description="FAD-dependent urate hydroxylase HpyO/Asp monooxygenase CreE-like FAD/NAD(P)-binding" evidence="2">
    <location>
        <begin position="5"/>
        <end position="152"/>
    </location>
</feature>
<evidence type="ECO:0000259" key="2">
    <source>
        <dbReference type="Pfam" id="PF13454"/>
    </source>
</evidence>
<dbReference type="Proteomes" id="UP001556220">
    <property type="component" value="Unassembled WGS sequence"/>
</dbReference>
<protein>
    <submittedName>
        <fullName evidence="3">FAD/NAD(P)-binding protein</fullName>
    </submittedName>
</protein>
<organism evidence="3 4">
    <name type="scientific">Rhodanobacter lycopersici</name>
    <dbReference type="NCBI Taxonomy" id="3162487"/>
    <lineage>
        <taxon>Bacteria</taxon>
        <taxon>Pseudomonadati</taxon>
        <taxon>Pseudomonadota</taxon>
        <taxon>Gammaproteobacteria</taxon>
        <taxon>Lysobacterales</taxon>
        <taxon>Rhodanobacteraceae</taxon>
        <taxon>Rhodanobacter</taxon>
    </lineage>
</organism>
<gene>
    <name evidence="3" type="ORF">ABQJ54_01460</name>
</gene>
<dbReference type="PANTHER" id="PTHR40254:SF1">
    <property type="entry name" value="BLR0577 PROTEIN"/>
    <property type="match status" value="1"/>
</dbReference>
<dbReference type="SUPFAM" id="SSF51905">
    <property type="entry name" value="FAD/NAD(P)-binding domain"/>
    <property type="match status" value="1"/>
</dbReference>
<keyword evidence="4" id="KW-1185">Reference proteome</keyword>
<comment type="caution">
    <text evidence="3">The sequence shown here is derived from an EMBL/GenBank/DDBJ whole genome shotgun (WGS) entry which is preliminary data.</text>
</comment>
<dbReference type="EMBL" id="JBFOHK010000001">
    <property type="protein sequence ID" value="MEW9570411.1"/>
    <property type="molecule type" value="Genomic_DNA"/>
</dbReference>
<name>A0ABV3QB49_9GAMM</name>
<proteinExistence type="predicted"/>
<reference evidence="3 4" key="1">
    <citation type="submission" date="2024-06" db="EMBL/GenBank/DDBJ databases">
        <authorList>
            <person name="Woo H."/>
        </authorList>
    </citation>
    <scope>NUCLEOTIDE SEQUENCE [LARGE SCALE GENOMIC DNA]</scope>
    <source>
        <strain evidence="3 4">Si-c</strain>
    </source>
</reference>